<feature type="transmembrane region" description="Helical" evidence="1">
    <location>
        <begin position="134"/>
        <end position="155"/>
    </location>
</feature>
<gene>
    <name evidence="2" type="ORF">RUM4293_01016</name>
</gene>
<proteinExistence type="predicted"/>
<name>A0A0P1E245_9RHOB</name>
<feature type="transmembrane region" description="Helical" evidence="1">
    <location>
        <begin position="72"/>
        <end position="96"/>
    </location>
</feature>
<protein>
    <submittedName>
        <fullName evidence="2">Uncharacterized protein</fullName>
    </submittedName>
</protein>
<reference evidence="3" key="1">
    <citation type="submission" date="2015-09" db="EMBL/GenBank/DDBJ databases">
        <authorList>
            <person name="Rodrigo-Torres L."/>
            <person name="Arahal D.R."/>
        </authorList>
    </citation>
    <scope>NUCLEOTIDE SEQUENCE [LARGE SCALE GENOMIC DNA]</scope>
    <source>
        <strain evidence="3">CECT 4293</strain>
    </source>
</reference>
<keyword evidence="1" id="KW-1133">Transmembrane helix</keyword>
<dbReference type="EMBL" id="CYPS01000011">
    <property type="protein sequence ID" value="CUH42130.1"/>
    <property type="molecule type" value="Genomic_DNA"/>
</dbReference>
<accession>A0A0P1E245</accession>
<evidence type="ECO:0000313" key="3">
    <source>
        <dbReference type="Proteomes" id="UP000050786"/>
    </source>
</evidence>
<feature type="transmembrane region" description="Helical" evidence="1">
    <location>
        <begin position="35"/>
        <end position="60"/>
    </location>
</feature>
<dbReference type="AlphaFoldDB" id="A0A0P1E245"/>
<keyword evidence="1" id="KW-0812">Transmembrane</keyword>
<organism evidence="2 3">
    <name type="scientific">Ruegeria atlantica</name>
    <dbReference type="NCBI Taxonomy" id="81569"/>
    <lineage>
        <taxon>Bacteria</taxon>
        <taxon>Pseudomonadati</taxon>
        <taxon>Pseudomonadota</taxon>
        <taxon>Alphaproteobacteria</taxon>
        <taxon>Rhodobacterales</taxon>
        <taxon>Roseobacteraceae</taxon>
        <taxon>Ruegeria</taxon>
    </lineage>
</organism>
<feature type="transmembrane region" description="Helical" evidence="1">
    <location>
        <begin position="102"/>
        <end position="122"/>
    </location>
</feature>
<evidence type="ECO:0000313" key="2">
    <source>
        <dbReference type="EMBL" id="CUH42130.1"/>
    </source>
</evidence>
<sequence>MRYKVLFFAYAVLIFVAYMQLLDPQLFEPNTDRKALLLFIQCLFLLVWLIPAAPICIGGLSLLGMCPIPRLLAVFLAISSVVIGLLLTLASGVLALFSDTQLLHGISLTIAIASSFLIWSGHDGKPNPSRTAKIGISISTLIALWSLLTIPMLLFQARLIADGSPYCIAEHSENSPIETLHELRGFSFYTTKTGYKSTSEWYFHGLMIVDHPDDQRVYNWSPRHWRFDLVERPEALIEQVRNACVAK</sequence>
<evidence type="ECO:0000256" key="1">
    <source>
        <dbReference type="SAM" id="Phobius"/>
    </source>
</evidence>
<keyword evidence="1" id="KW-0472">Membrane</keyword>
<dbReference type="Proteomes" id="UP000050786">
    <property type="component" value="Unassembled WGS sequence"/>
</dbReference>
<keyword evidence="3" id="KW-1185">Reference proteome</keyword>